<dbReference type="Pfam" id="PF11807">
    <property type="entry name" value="UstYa"/>
    <property type="match status" value="1"/>
</dbReference>
<keyword evidence="5" id="KW-1185">Reference proteome</keyword>
<dbReference type="OrthoDB" id="3687641at2759"/>
<organism evidence="4 5">
    <name type="scientific">Botrytis fragariae</name>
    <dbReference type="NCBI Taxonomy" id="1964551"/>
    <lineage>
        <taxon>Eukaryota</taxon>
        <taxon>Fungi</taxon>
        <taxon>Dikarya</taxon>
        <taxon>Ascomycota</taxon>
        <taxon>Pezizomycotina</taxon>
        <taxon>Leotiomycetes</taxon>
        <taxon>Helotiales</taxon>
        <taxon>Sclerotiniaceae</taxon>
        <taxon>Botrytis</taxon>
    </lineage>
</organism>
<feature type="transmembrane region" description="Helical" evidence="3">
    <location>
        <begin position="20"/>
        <end position="40"/>
    </location>
</feature>
<keyword evidence="3" id="KW-1133">Transmembrane helix</keyword>
<evidence type="ECO:0000256" key="2">
    <source>
        <dbReference type="ARBA" id="ARBA00035112"/>
    </source>
</evidence>
<evidence type="ECO:0000256" key="3">
    <source>
        <dbReference type="SAM" id="Phobius"/>
    </source>
</evidence>
<dbReference type="AlphaFoldDB" id="A0A8H6AP79"/>
<dbReference type="GeneID" id="59263562"/>
<proteinExistence type="inferred from homology"/>
<keyword evidence="3" id="KW-0812">Transmembrane</keyword>
<dbReference type="Proteomes" id="UP000531561">
    <property type="component" value="Unassembled WGS sequence"/>
</dbReference>
<comment type="pathway">
    <text evidence="1">Mycotoxin biosynthesis.</text>
</comment>
<protein>
    <recommendedName>
        <fullName evidence="6">Tat pathway signal sequence</fullName>
    </recommendedName>
</protein>
<feature type="transmembrane region" description="Helical" evidence="3">
    <location>
        <begin position="84"/>
        <end position="104"/>
    </location>
</feature>
<dbReference type="PANTHER" id="PTHR33365">
    <property type="entry name" value="YALI0B05434P"/>
    <property type="match status" value="1"/>
</dbReference>
<dbReference type="RefSeq" id="XP_037189920.1">
    <property type="nucleotide sequence ID" value="XM_037339870.1"/>
</dbReference>
<evidence type="ECO:0000313" key="5">
    <source>
        <dbReference type="Proteomes" id="UP000531561"/>
    </source>
</evidence>
<comment type="caution">
    <text evidence="4">The sequence shown here is derived from an EMBL/GenBank/DDBJ whole genome shotgun (WGS) entry which is preliminary data.</text>
</comment>
<keyword evidence="3" id="KW-0472">Membrane</keyword>
<dbReference type="PANTHER" id="PTHR33365:SF4">
    <property type="entry name" value="CYCLOCHLOROTINE BIOSYNTHESIS PROTEIN O"/>
    <property type="match status" value="1"/>
</dbReference>
<reference evidence="4 5" key="1">
    <citation type="journal article" date="2020" name="Phytopathology">
        <title>A high-quality genome resource of Botrytis fragariae, a new and rapidly spreading fungal pathogen causing strawberry gray mold in the U.S.A.</title>
        <authorList>
            <person name="Wu Y."/>
            <person name="Saski C.A."/>
            <person name="Schnabel G."/>
            <person name="Xiao S."/>
            <person name="Hu M."/>
        </authorList>
    </citation>
    <scope>NUCLEOTIDE SEQUENCE [LARGE SCALE GENOMIC DNA]</scope>
    <source>
        <strain evidence="4 5">BVB16</strain>
    </source>
</reference>
<evidence type="ECO:0008006" key="6">
    <source>
        <dbReference type="Google" id="ProtNLM"/>
    </source>
</evidence>
<name>A0A8H6AP79_9HELO</name>
<sequence>MFGSSGTEPTISDFFGLSHFIPFFFTHLSSFSTGTMFYTFRGYNKLNTDEEKERSIRSVTESTSPCAYCVGHAHTQPRALFMQYLGWFLLLSLSVFVVFSNGYLRSSSIKRLITQTSSYSPILKDLDPGLQEFRFNGSIRWPSPYRGPPTKEIDAAWNRISIVRPLDLDILKENFHTIGVNPDTAATNAPEHGGGYFMVPEFTHQLHCVNLLRKASYFKYDYYKINDPDFGDKEETFKVHLDHCVEMLRQFVMCHADVTIVTAHWIEQRSRPWPDFNTKHVCRDFEKVLDWTNRHSKPAGTPLIPLKPEGAMAMSSPP</sequence>
<dbReference type="EMBL" id="JABFCT010000013">
    <property type="protein sequence ID" value="KAF5870973.1"/>
    <property type="molecule type" value="Genomic_DNA"/>
</dbReference>
<dbReference type="InterPro" id="IPR021765">
    <property type="entry name" value="UstYa-like"/>
</dbReference>
<dbReference type="GO" id="GO:0043386">
    <property type="term" value="P:mycotoxin biosynthetic process"/>
    <property type="evidence" value="ECO:0007669"/>
    <property type="project" value="InterPro"/>
</dbReference>
<accession>A0A8H6AP79</accession>
<evidence type="ECO:0000256" key="1">
    <source>
        <dbReference type="ARBA" id="ARBA00004685"/>
    </source>
</evidence>
<evidence type="ECO:0000313" key="4">
    <source>
        <dbReference type="EMBL" id="KAF5870973.1"/>
    </source>
</evidence>
<comment type="similarity">
    <text evidence="2">Belongs to the ustYa family.</text>
</comment>
<gene>
    <name evidence="4" type="ORF">Bfra_009527</name>
</gene>